<keyword evidence="4" id="KW-1185">Reference proteome</keyword>
<evidence type="ECO:0000256" key="2">
    <source>
        <dbReference type="ARBA" id="ARBA00023002"/>
    </source>
</evidence>
<accession>W9YSF7</accession>
<dbReference type="RefSeq" id="XP_007734204.1">
    <property type="nucleotide sequence ID" value="XM_007736014.1"/>
</dbReference>
<evidence type="ECO:0000313" key="3">
    <source>
        <dbReference type="EMBL" id="EXJ85219.1"/>
    </source>
</evidence>
<reference evidence="3 4" key="1">
    <citation type="submission" date="2013-03" db="EMBL/GenBank/DDBJ databases">
        <title>The Genome Sequence of Capronia epimyces CBS 606.96.</title>
        <authorList>
            <consortium name="The Broad Institute Genomics Platform"/>
            <person name="Cuomo C."/>
            <person name="de Hoog S."/>
            <person name="Gorbushina A."/>
            <person name="Walker B."/>
            <person name="Young S.K."/>
            <person name="Zeng Q."/>
            <person name="Gargeya S."/>
            <person name="Fitzgerald M."/>
            <person name="Haas B."/>
            <person name="Abouelleil A."/>
            <person name="Allen A.W."/>
            <person name="Alvarado L."/>
            <person name="Arachchi H.M."/>
            <person name="Berlin A.M."/>
            <person name="Chapman S.B."/>
            <person name="Gainer-Dewar J."/>
            <person name="Goldberg J."/>
            <person name="Griggs A."/>
            <person name="Gujja S."/>
            <person name="Hansen M."/>
            <person name="Howarth C."/>
            <person name="Imamovic A."/>
            <person name="Ireland A."/>
            <person name="Larimer J."/>
            <person name="McCowan C."/>
            <person name="Murphy C."/>
            <person name="Pearson M."/>
            <person name="Poon T.W."/>
            <person name="Priest M."/>
            <person name="Roberts A."/>
            <person name="Saif S."/>
            <person name="Shea T."/>
            <person name="Sisk P."/>
            <person name="Sykes S."/>
            <person name="Wortman J."/>
            <person name="Nusbaum C."/>
            <person name="Birren B."/>
        </authorList>
    </citation>
    <scope>NUCLEOTIDE SEQUENCE [LARGE SCALE GENOMIC DNA]</scope>
    <source>
        <strain evidence="3 4">CBS 606.96</strain>
    </source>
</reference>
<dbReference type="Gene3D" id="3.40.50.720">
    <property type="entry name" value="NAD(P)-binding Rossmann-like Domain"/>
    <property type="match status" value="1"/>
</dbReference>
<dbReference type="Proteomes" id="UP000019478">
    <property type="component" value="Unassembled WGS sequence"/>
</dbReference>
<dbReference type="CDD" id="cd05233">
    <property type="entry name" value="SDR_c"/>
    <property type="match status" value="1"/>
</dbReference>
<proteinExistence type="inferred from homology"/>
<comment type="similarity">
    <text evidence="1">Belongs to the short-chain dehydrogenases/reductases (SDR) family.</text>
</comment>
<sequence length="298" mass="32844">MAPPKPIDIGPIINFVPTIRHDTYPAIDPLQANLSGKYVLITGASKGIGRATALSFAKAGASGIAVLARSDLSSLVSEIYAAAEKAGRQRPHVLPLTADQTNEAQVQAAADKIATEFGRLDILINNAGYLEAWKPIAESDANEWWKTFEVNVKGVYLLDRALIPLLLKTENGEKTIIVVTSMGALTVAPGASAYQTTKQTVLRLNNFLVAEYGDQGLLAYAAHPGGVLTELAKGMPEYMYDLLNDTPELAADMFVWLTRERREWLNDRFLRVNWDVDELLTKKDQVLENDLLRYQMRT</sequence>
<dbReference type="GO" id="GO:0016616">
    <property type="term" value="F:oxidoreductase activity, acting on the CH-OH group of donors, NAD or NADP as acceptor"/>
    <property type="evidence" value="ECO:0007669"/>
    <property type="project" value="TreeGrafter"/>
</dbReference>
<gene>
    <name evidence="3" type="ORF">A1O3_05894</name>
</gene>
<dbReference type="EMBL" id="AMGY01000004">
    <property type="protein sequence ID" value="EXJ85219.1"/>
    <property type="molecule type" value="Genomic_DNA"/>
</dbReference>
<organism evidence="3 4">
    <name type="scientific">Capronia epimyces CBS 606.96</name>
    <dbReference type="NCBI Taxonomy" id="1182542"/>
    <lineage>
        <taxon>Eukaryota</taxon>
        <taxon>Fungi</taxon>
        <taxon>Dikarya</taxon>
        <taxon>Ascomycota</taxon>
        <taxon>Pezizomycotina</taxon>
        <taxon>Eurotiomycetes</taxon>
        <taxon>Chaetothyriomycetidae</taxon>
        <taxon>Chaetothyriales</taxon>
        <taxon>Herpotrichiellaceae</taxon>
        <taxon>Capronia</taxon>
    </lineage>
</organism>
<comment type="caution">
    <text evidence="3">The sequence shown here is derived from an EMBL/GenBank/DDBJ whole genome shotgun (WGS) entry which is preliminary data.</text>
</comment>
<dbReference type="Pfam" id="PF00106">
    <property type="entry name" value="adh_short"/>
    <property type="match status" value="1"/>
</dbReference>
<dbReference type="PANTHER" id="PTHR42760">
    <property type="entry name" value="SHORT-CHAIN DEHYDROGENASES/REDUCTASES FAMILY MEMBER"/>
    <property type="match status" value="1"/>
</dbReference>
<evidence type="ECO:0000313" key="4">
    <source>
        <dbReference type="Proteomes" id="UP000019478"/>
    </source>
</evidence>
<dbReference type="STRING" id="1182542.W9YSF7"/>
<dbReference type="GeneID" id="19170004"/>
<name>W9YSF7_9EURO</name>
<dbReference type="PRINTS" id="PR00081">
    <property type="entry name" value="GDHRDH"/>
</dbReference>
<dbReference type="OrthoDB" id="1933717at2759"/>
<dbReference type="eggNOG" id="KOG0725">
    <property type="taxonomic scope" value="Eukaryota"/>
</dbReference>
<keyword evidence="2" id="KW-0560">Oxidoreductase</keyword>
<dbReference type="PANTHER" id="PTHR42760:SF37">
    <property type="entry name" value="CLAVALDEHYDE DEHYDROGENASE"/>
    <property type="match status" value="1"/>
</dbReference>
<dbReference type="AlphaFoldDB" id="W9YSF7"/>
<dbReference type="SUPFAM" id="SSF51735">
    <property type="entry name" value="NAD(P)-binding Rossmann-fold domains"/>
    <property type="match status" value="1"/>
</dbReference>
<dbReference type="InterPro" id="IPR036291">
    <property type="entry name" value="NAD(P)-bd_dom_sf"/>
</dbReference>
<dbReference type="InterPro" id="IPR002347">
    <property type="entry name" value="SDR_fam"/>
</dbReference>
<dbReference type="HOGENOM" id="CLU_010194_8_0_1"/>
<protein>
    <submittedName>
        <fullName evidence="3">Alcohol dehydrogenase</fullName>
    </submittedName>
</protein>
<evidence type="ECO:0000256" key="1">
    <source>
        <dbReference type="ARBA" id="ARBA00006484"/>
    </source>
</evidence>